<dbReference type="EMBL" id="LODT01000015">
    <property type="protein sequence ID" value="KYR00338.1"/>
    <property type="molecule type" value="Genomic_DNA"/>
</dbReference>
<gene>
    <name evidence="2" type="ORF">DLAC_03081</name>
</gene>
<evidence type="ECO:0000313" key="3">
    <source>
        <dbReference type="Proteomes" id="UP000076078"/>
    </source>
</evidence>
<feature type="signal peptide" evidence="1">
    <location>
        <begin position="1"/>
        <end position="21"/>
    </location>
</feature>
<evidence type="ECO:0000256" key="1">
    <source>
        <dbReference type="SAM" id="SignalP"/>
    </source>
</evidence>
<evidence type="ECO:0008006" key="4">
    <source>
        <dbReference type="Google" id="ProtNLM"/>
    </source>
</evidence>
<sequence>MSNKILILVYLISLLVIGVFGVNIPIVNYNGNSQSEEINCINNCKSPVDMKQFCFDLETPKDRIECFGLIKGLNTPQGQTKCLEFCISSPS</sequence>
<dbReference type="AlphaFoldDB" id="A0A152A269"/>
<name>A0A152A269_TIELA</name>
<comment type="caution">
    <text evidence="2">The sequence shown here is derived from an EMBL/GenBank/DDBJ whole genome shotgun (WGS) entry which is preliminary data.</text>
</comment>
<reference evidence="2 3" key="1">
    <citation type="submission" date="2015-12" db="EMBL/GenBank/DDBJ databases">
        <title>Dictyostelia acquired genes for synthesis and detection of signals that induce cell-type specialization by lateral gene transfer from prokaryotes.</title>
        <authorList>
            <person name="Gloeckner G."/>
            <person name="Schaap P."/>
        </authorList>
    </citation>
    <scope>NUCLEOTIDE SEQUENCE [LARGE SCALE GENOMIC DNA]</scope>
    <source>
        <strain evidence="2 3">TK</strain>
    </source>
</reference>
<evidence type="ECO:0000313" key="2">
    <source>
        <dbReference type="EMBL" id="KYR00338.1"/>
    </source>
</evidence>
<protein>
    <recommendedName>
        <fullName evidence="4">Transmembrane protein</fullName>
    </recommendedName>
</protein>
<accession>A0A152A269</accession>
<keyword evidence="3" id="KW-1185">Reference proteome</keyword>
<feature type="chain" id="PRO_5007593532" description="Transmembrane protein" evidence="1">
    <location>
        <begin position="22"/>
        <end position="91"/>
    </location>
</feature>
<proteinExistence type="predicted"/>
<organism evidence="2 3">
    <name type="scientific">Tieghemostelium lacteum</name>
    <name type="common">Slime mold</name>
    <name type="synonym">Dictyostelium lacteum</name>
    <dbReference type="NCBI Taxonomy" id="361077"/>
    <lineage>
        <taxon>Eukaryota</taxon>
        <taxon>Amoebozoa</taxon>
        <taxon>Evosea</taxon>
        <taxon>Eumycetozoa</taxon>
        <taxon>Dictyostelia</taxon>
        <taxon>Dictyosteliales</taxon>
        <taxon>Raperosteliaceae</taxon>
        <taxon>Tieghemostelium</taxon>
    </lineage>
</organism>
<dbReference type="Proteomes" id="UP000076078">
    <property type="component" value="Unassembled WGS sequence"/>
</dbReference>
<keyword evidence="1" id="KW-0732">Signal</keyword>
<dbReference type="InParanoid" id="A0A152A269"/>